<sequence>MSTLSFRLCEAVDGLRFACLSDQPEVTDLFDLGYTLASRNRHSVIPTLPHQSWASEYSVTGESFAPLQAETGLPPGVRYGFNALLSELLAGVDVLFCSYALGNASGLPVCDDMMDRYHTTDFVLFPQAANHSKASDIPPYLVSYSLPRDDHSGTEQHRIYCQLSSFAFAQAFQAIIEQRVKAAQISCDPTQATSTPDKLTAQRAINRFTECLRAHHQVNQ</sequence>
<gene>
    <name evidence="1" type="ORF">AT705_03770</name>
</gene>
<evidence type="ECO:0000313" key="2">
    <source>
        <dbReference type="Proteomes" id="UP000069015"/>
    </source>
</evidence>
<name>A0A0U2Z2Z4_9GAMM</name>
<dbReference type="EMBL" id="CP013611">
    <property type="protein sequence ID" value="ALU42129.1"/>
    <property type="molecule type" value="Genomic_DNA"/>
</dbReference>
<dbReference type="AlphaFoldDB" id="A0A0U2Z2Z4"/>
<dbReference type="Proteomes" id="UP000069015">
    <property type="component" value="Chromosome 1"/>
</dbReference>
<evidence type="ECO:0000313" key="1">
    <source>
        <dbReference type="EMBL" id="ALU42129.1"/>
    </source>
</evidence>
<reference evidence="1 2" key="1">
    <citation type="submission" date="2015-12" db="EMBL/GenBank/DDBJ databases">
        <title>Complete genome sequence of Pseudoalteromonas rubra SCSIO 6842, harboring a conjugative plasmid.</title>
        <authorList>
            <person name="Li B."/>
            <person name="Wang X."/>
        </authorList>
    </citation>
    <scope>NUCLEOTIDE SEQUENCE [LARGE SCALE GENOMIC DNA]</scope>
    <source>
        <strain evidence="1 2">SCSIO 6842</strain>
    </source>
</reference>
<dbReference type="RefSeq" id="WP_058795553.1">
    <property type="nucleotide sequence ID" value="NZ_CP013611.1"/>
</dbReference>
<accession>A0A0U2Z2Z4</accession>
<proteinExistence type="predicted"/>
<dbReference type="KEGG" id="prr:AT705_03770"/>
<organism evidence="1 2">
    <name type="scientific">Pseudoalteromonas rubra</name>
    <dbReference type="NCBI Taxonomy" id="43658"/>
    <lineage>
        <taxon>Bacteria</taxon>
        <taxon>Pseudomonadati</taxon>
        <taxon>Pseudomonadota</taxon>
        <taxon>Gammaproteobacteria</taxon>
        <taxon>Alteromonadales</taxon>
        <taxon>Pseudoalteromonadaceae</taxon>
        <taxon>Pseudoalteromonas</taxon>
    </lineage>
</organism>
<protein>
    <submittedName>
        <fullName evidence="1">Uncharacterized protein</fullName>
    </submittedName>
</protein>